<dbReference type="PANTHER" id="PTHR12726">
    <property type="entry name" value="CERAMIDE GLUCOSYLTRANSFERASE"/>
    <property type="match status" value="1"/>
</dbReference>
<dbReference type="SUPFAM" id="SSF53448">
    <property type="entry name" value="Nucleotide-diphospho-sugar transferases"/>
    <property type="match status" value="1"/>
</dbReference>
<evidence type="ECO:0000256" key="7">
    <source>
        <dbReference type="ARBA" id="ARBA00022989"/>
    </source>
</evidence>
<feature type="transmembrane region" description="Helical" evidence="9">
    <location>
        <begin position="278"/>
        <end position="300"/>
    </location>
</feature>
<comment type="pathway">
    <text evidence="2">Lipid metabolism; sphingolipid metabolism.</text>
</comment>
<comment type="pathway">
    <text evidence="3">Sphingolipid metabolism.</text>
</comment>
<evidence type="ECO:0000256" key="3">
    <source>
        <dbReference type="ARBA" id="ARBA00004991"/>
    </source>
</evidence>
<keyword evidence="5 10" id="KW-0808">Transferase</keyword>
<comment type="subcellular location">
    <subcellularLocation>
        <location evidence="1">Membrane</location>
        <topology evidence="1">Multi-pass membrane protein</topology>
    </subcellularLocation>
</comment>
<dbReference type="EC" id="2.4.1.80" evidence="10"/>
<evidence type="ECO:0000313" key="11">
    <source>
        <dbReference type="Proteomes" id="UP001549145"/>
    </source>
</evidence>
<evidence type="ECO:0000313" key="10">
    <source>
        <dbReference type="EMBL" id="MET3692998.1"/>
    </source>
</evidence>
<dbReference type="EMBL" id="JBEPMM010000006">
    <property type="protein sequence ID" value="MET3692998.1"/>
    <property type="molecule type" value="Genomic_DNA"/>
</dbReference>
<dbReference type="Pfam" id="PF13506">
    <property type="entry name" value="Glyco_transf_21"/>
    <property type="match status" value="1"/>
</dbReference>
<reference evidence="10 11" key="1">
    <citation type="submission" date="2024-06" db="EMBL/GenBank/DDBJ databases">
        <title>Genomic Encyclopedia of Type Strains, Phase IV (KMG-IV): sequencing the most valuable type-strain genomes for metagenomic binning, comparative biology and taxonomic classification.</title>
        <authorList>
            <person name="Goeker M."/>
        </authorList>
    </citation>
    <scope>NUCLEOTIDE SEQUENCE [LARGE SCALE GENOMIC DNA]</scope>
    <source>
        <strain evidence="10 11">DSM 21331</strain>
    </source>
</reference>
<evidence type="ECO:0000256" key="2">
    <source>
        <dbReference type="ARBA" id="ARBA00004760"/>
    </source>
</evidence>
<feature type="transmembrane region" description="Helical" evidence="9">
    <location>
        <begin position="306"/>
        <end position="326"/>
    </location>
</feature>
<evidence type="ECO:0000256" key="8">
    <source>
        <dbReference type="ARBA" id="ARBA00023136"/>
    </source>
</evidence>
<organism evidence="10 11">
    <name type="scientific">Methylobacterium goesingense</name>
    <dbReference type="NCBI Taxonomy" id="243690"/>
    <lineage>
        <taxon>Bacteria</taxon>
        <taxon>Pseudomonadati</taxon>
        <taxon>Pseudomonadota</taxon>
        <taxon>Alphaproteobacteria</taxon>
        <taxon>Hyphomicrobiales</taxon>
        <taxon>Methylobacteriaceae</taxon>
        <taxon>Methylobacterium</taxon>
    </lineage>
</organism>
<sequence>MRDLGTTGTLVALALCGALTLINLAGIAMAARRIGRGQSIGLVPAGAPVSLVRPVCGIEAFSEELLTRGFQLAYADYEILFCVADADDPIVPLLRRLMAAHPGIPARLIVGDERISDNPKLNNCVRGWEAARHDWVVLADSNVAMPPDYLQQLQAAWRPNTGLVCSTPIGARPDGLFAAVECAFLNTLQARWQYTGEALGLGFAQGKSMLWHKPFLEARGGIRALAAEIAEDAAATKLVRAAGARVHLVAAPFDQPLGRRTLSEVWSRQLRWARLRRVTFPLFFAPEIGCGPLLPFGIALAATPSLSLAAILLCLTTLWYGAEIGLAHRAGWYRRPRLLLAFLIRDTLIPALWTCAWMRGAILWRGNAMDIRPKAGGFDPAPPRSWRRSRASAA</sequence>
<dbReference type="Proteomes" id="UP001549145">
    <property type="component" value="Unassembled WGS sequence"/>
</dbReference>
<dbReference type="GO" id="GO:0008120">
    <property type="term" value="F:ceramide glucosyltransferase activity"/>
    <property type="evidence" value="ECO:0007669"/>
    <property type="project" value="UniProtKB-EC"/>
</dbReference>
<keyword evidence="8 9" id="KW-0472">Membrane</keyword>
<dbReference type="Gene3D" id="3.90.550.10">
    <property type="entry name" value="Spore Coat Polysaccharide Biosynthesis Protein SpsA, Chain A"/>
    <property type="match status" value="1"/>
</dbReference>
<accession>A0ABV2L596</accession>
<feature type="transmembrane region" description="Helical" evidence="9">
    <location>
        <begin position="12"/>
        <end position="31"/>
    </location>
</feature>
<keyword evidence="11" id="KW-1185">Reference proteome</keyword>
<dbReference type="PANTHER" id="PTHR12726:SF0">
    <property type="entry name" value="CERAMIDE GLUCOSYLTRANSFERASE"/>
    <property type="match status" value="1"/>
</dbReference>
<evidence type="ECO:0000256" key="5">
    <source>
        <dbReference type="ARBA" id="ARBA00022679"/>
    </source>
</evidence>
<evidence type="ECO:0000256" key="9">
    <source>
        <dbReference type="SAM" id="Phobius"/>
    </source>
</evidence>
<dbReference type="RefSeq" id="WP_238280776.1">
    <property type="nucleotide sequence ID" value="NZ_BPQL01000101.1"/>
</dbReference>
<evidence type="ECO:0000256" key="6">
    <source>
        <dbReference type="ARBA" id="ARBA00022692"/>
    </source>
</evidence>
<keyword evidence="4 10" id="KW-0328">Glycosyltransferase</keyword>
<name>A0ABV2L596_9HYPH</name>
<keyword evidence="7 9" id="KW-1133">Transmembrane helix</keyword>
<proteinExistence type="predicted"/>
<keyword evidence="6 9" id="KW-0812">Transmembrane</keyword>
<evidence type="ECO:0000256" key="4">
    <source>
        <dbReference type="ARBA" id="ARBA00022676"/>
    </source>
</evidence>
<evidence type="ECO:0000256" key="1">
    <source>
        <dbReference type="ARBA" id="ARBA00004141"/>
    </source>
</evidence>
<comment type="caution">
    <text evidence="10">The sequence shown here is derived from an EMBL/GenBank/DDBJ whole genome shotgun (WGS) entry which is preliminary data.</text>
</comment>
<gene>
    <name evidence="10" type="ORF">ABID43_002542</name>
</gene>
<dbReference type="InterPro" id="IPR025993">
    <property type="entry name" value="Ceramide_glucosylTrfase"/>
</dbReference>
<dbReference type="CDD" id="cd02520">
    <property type="entry name" value="Glucosylceramide_synthase"/>
    <property type="match status" value="1"/>
</dbReference>
<dbReference type="InterPro" id="IPR029044">
    <property type="entry name" value="Nucleotide-diphossugar_trans"/>
</dbReference>
<protein>
    <submittedName>
        <fullName evidence="10">Ceramide glucosyltransferase</fullName>
        <ecNumber evidence="10">2.4.1.80</ecNumber>
    </submittedName>
</protein>